<organism evidence="1 2">
    <name type="scientific">Xanthomonas prunicola</name>
    <dbReference type="NCBI Taxonomy" id="2053930"/>
    <lineage>
        <taxon>Bacteria</taxon>
        <taxon>Pseudomonadati</taxon>
        <taxon>Pseudomonadota</taxon>
        <taxon>Gammaproteobacteria</taxon>
        <taxon>Lysobacterales</taxon>
        <taxon>Lysobacteraceae</taxon>
        <taxon>Xanthomonas</taxon>
    </lineage>
</organism>
<proteinExistence type="predicted"/>
<name>A0A9Q9IYW8_9XANT</name>
<dbReference type="AlphaFoldDB" id="A0A9Q9IYW8"/>
<dbReference type="EMBL" id="CP096142">
    <property type="protein sequence ID" value="UXA65601.1"/>
    <property type="molecule type" value="Genomic_DNA"/>
</dbReference>
<dbReference type="Proteomes" id="UP001058381">
    <property type="component" value="Chromosome"/>
</dbReference>
<protein>
    <submittedName>
        <fullName evidence="1">Uncharacterized protein</fullName>
    </submittedName>
</protein>
<reference evidence="1" key="1">
    <citation type="submission" date="2022-04" db="EMBL/GenBank/DDBJ databases">
        <title>Xanthomonas prunicola pv. tritici, a pathogen causing a previously unreported foliar disease of wheat.</title>
        <authorList>
            <person name="Clavijo F."/>
            <person name="Curland R.D."/>
            <person name="Dill-Macky R."/>
            <person name="Pereyra S."/>
            <person name="Roman-Reyna V."/>
            <person name="Siri M.I."/>
        </authorList>
    </citation>
    <scope>NUCLEOTIDE SEQUENCE</scope>
    <source>
        <strain evidence="1">CIX249</strain>
    </source>
</reference>
<evidence type="ECO:0000313" key="2">
    <source>
        <dbReference type="Proteomes" id="UP001058381"/>
    </source>
</evidence>
<evidence type="ECO:0000313" key="1">
    <source>
        <dbReference type="EMBL" id="UXA65601.1"/>
    </source>
</evidence>
<dbReference type="GeneID" id="75149811"/>
<dbReference type="RefSeq" id="WP_260807674.1">
    <property type="nucleotide sequence ID" value="NZ_CP096142.1"/>
</dbReference>
<accession>A0A9Q9IYW8</accession>
<gene>
    <name evidence="1" type="ORF">M0D43_00635</name>
</gene>
<sequence>MDIAFNLKSFRRIINFQFTIGINRLLRTSAQLKIRFGTAIRAYAHCRLG</sequence>